<comment type="caution">
    <text evidence="2">The sequence shown here is derived from an EMBL/GenBank/DDBJ whole genome shotgun (WGS) entry which is preliminary data.</text>
</comment>
<dbReference type="Proteomes" id="UP000325313">
    <property type="component" value="Unassembled WGS sequence"/>
</dbReference>
<evidence type="ECO:0000313" key="2">
    <source>
        <dbReference type="EMBL" id="KAA1081897.1"/>
    </source>
</evidence>
<reference evidence="3 4" key="1">
    <citation type="submission" date="2019-05" db="EMBL/GenBank/DDBJ databases">
        <title>Emergence of the Ug99 lineage of the wheat stem rust pathogen through somatic hybridization.</title>
        <authorList>
            <person name="Li F."/>
            <person name="Upadhyaya N.M."/>
            <person name="Sperschneider J."/>
            <person name="Matny O."/>
            <person name="Nguyen-Phuc H."/>
            <person name="Mago R."/>
            <person name="Raley C."/>
            <person name="Miller M.E."/>
            <person name="Silverstein K.A.T."/>
            <person name="Henningsen E."/>
            <person name="Hirsch C.D."/>
            <person name="Visser B."/>
            <person name="Pretorius Z.A."/>
            <person name="Steffenson B.J."/>
            <person name="Schwessinger B."/>
            <person name="Dodds P.N."/>
            <person name="Figueroa M."/>
        </authorList>
    </citation>
    <scope>NUCLEOTIDE SEQUENCE [LARGE SCALE GENOMIC DNA]</scope>
    <source>
        <strain evidence="1">21-0</strain>
        <strain evidence="2 4">Ug99</strain>
    </source>
</reference>
<dbReference type="AlphaFoldDB" id="A0A5B0MYH6"/>
<accession>A0A5B0MYH6</accession>
<organism evidence="2 4">
    <name type="scientific">Puccinia graminis f. sp. tritici</name>
    <dbReference type="NCBI Taxonomy" id="56615"/>
    <lineage>
        <taxon>Eukaryota</taxon>
        <taxon>Fungi</taxon>
        <taxon>Dikarya</taxon>
        <taxon>Basidiomycota</taxon>
        <taxon>Pucciniomycotina</taxon>
        <taxon>Pucciniomycetes</taxon>
        <taxon>Pucciniales</taxon>
        <taxon>Pucciniaceae</taxon>
        <taxon>Puccinia</taxon>
    </lineage>
</organism>
<gene>
    <name evidence="1" type="ORF">PGT21_031721</name>
    <name evidence="2" type="ORF">PGTUg99_026998</name>
</gene>
<dbReference type="EMBL" id="VDEP01000440">
    <property type="protein sequence ID" value="KAA1081897.1"/>
    <property type="molecule type" value="Genomic_DNA"/>
</dbReference>
<dbReference type="OrthoDB" id="10415470at2759"/>
<evidence type="ECO:0000313" key="1">
    <source>
        <dbReference type="EMBL" id="KAA1066496.1"/>
    </source>
</evidence>
<dbReference type="Proteomes" id="UP000324748">
    <property type="component" value="Unassembled WGS sequence"/>
</dbReference>
<name>A0A5B0MYH6_PUCGR</name>
<evidence type="ECO:0000313" key="4">
    <source>
        <dbReference type="Proteomes" id="UP000325313"/>
    </source>
</evidence>
<keyword evidence="3" id="KW-1185">Reference proteome</keyword>
<sequence length="61" mass="6962">MFNQIFGHLLLEKDQQLWDGNKTADDWADFKVQLPTDAEVQARIAQEARNPRSASNTQSTD</sequence>
<proteinExistence type="predicted"/>
<evidence type="ECO:0000313" key="3">
    <source>
        <dbReference type="Proteomes" id="UP000324748"/>
    </source>
</evidence>
<dbReference type="EMBL" id="VSWC01000196">
    <property type="protein sequence ID" value="KAA1066496.1"/>
    <property type="molecule type" value="Genomic_DNA"/>
</dbReference>
<protein>
    <submittedName>
        <fullName evidence="2">Uncharacterized protein</fullName>
    </submittedName>
</protein>